<feature type="transmembrane region" description="Helical" evidence="1">
    <location>
        <begin position="85"/>
        <end position="105"/>
    </location>
</feature>
<keyword evidence="1" id="KW-0472">Membrane</keyword>
<sequence length="131" mass="15733">MLYCTGQRTWRMSIRMLSGRCRRIHRNVLTLQTTGPPGWWIHRLGIPLDQHLQYRVSSVDLRKQHRASFLVHIKLKSIRKQFEDVQILTILFKLVVSFLLSFFRFRDSSCRKSRRFSSVAGVYFKFGWWTL</sequence>
<evidence type="ECO:0000256" key="1">
    <source>
        <dbReference type="SAM" id="Phobius"/>
    </source>
</evidence>
<reference evidence="2" key="1">
    <citation type="submission" date="2021-05" db="EMBL/GenBank/DDBJ databases">
        <authorList>
            <person name="Alioto T."/>
            <person name="Alioto T."/>
            <person name="Gomez Garrido J."/>
        </authorList>
    </citation>
    <scope>NUCLEOTIDE SEQUENCE</scope>
</reference>
<evidence type="ECO:0000313" key="2">
    <source>
        <dbReference type="EMBL" id="CAG6460368.1"/>
    </source>
</evidence>
<accession>A0A8D8ARJ8</accession>
<dbReference type="EMBL" id="HBUE01040124">
    <property type="protein sequence ID" value="CAG6460368.1"/>
    <property type="molecule type" value="Transcribed_RNA"/>
</dbReference>
<organism evidence="2">
    <name type="scientific">Culex pipiens</name>
    <name type="common">House mosquito</name>
    <dbReference type="NCBI Taxonomy" id="7175"/>
    <lineage>
        <taxon>Eukaryota</taxon>
        <taxon>Metazoa</taxon>
        <taxon>Ecdysozoa</taxon>
        <taxon>Arthropoda</taxon>
        <taxon>Hexapoda</taxon>
        <taxon>Insecta</taxon>
        <taxon>Pterygota</taxon>
        <taxon>Neoptera</taxon>
        <taxon>Endopterygota</taxon>
        <taxon>Diptera</taxon>
        <taxon>Nematocera</taxon>
        <taxon>Culicoidea</taxon>
        <taxon>Culicidae</taxon>
        <taxon>Culicinae</taxon>
        <taxon>Culicini</taxon>
        <taxon>Culex</taxon>
        <taxon>Culex</taxon>
    </lineage>
</organism>
<proteinExistence type="predicted"/>
<dbReference type="AlphaFoldDB" id="A0A8D8ARJ8"/>
<keyword evidence="1" id="KW-0812">Transmembrane</keyword>
<name>A0A8D8ARJ8_CULPI</name>
<protein>
    <submittedName>
        <fullName evidence="2">(northern house mosquito) hypothetical protein</fullName>
    </submittedName>
</protein>
<keyword evidence="1" id="KW-1133">Transmembrane helix</keyword>